<evidence type="ECO:0000256" key="4">
    <source>
        <dbReference type="ARBA" id="ARBA00022692"/>
    </source>
</evidence>
<evidence type="ECO:0000256" key="6">
    <source>
        <dbReference type="ARBA" id="ARBA00022989"/>
    </source>
</evidence>
<dbReference type="EMBL" id="JAIXMP010000001">
    <property type="protein sequence ID" value="KAI9278310.1"/>
    <property type="molecule type" value="Genomic_DNA"/>
</dbReference>
<feature type="repeat" description="Solcar" evidence="9">
    <location>
        <begin position="18"/>
        <end position="99"/>
    </location>
</feature>
<name>A0AAD5PJ51_9FUNG</name>
<dbReference type="PANTHER" id="PTHR45618">
    <property type="entry name" value="MITOCHONDRIAL DICARBOXYLATE CARRIER-RELATED"/>
    <property type="match status" value="1"/>
</dbReference>
<keyword evidence="6" id="KW-1133">Transmembrane helix</keyword>
<dbReference type="GO" id="GO:0055085">
    <property type="term" value="P:transmembrane transport"/>
    <property type="evidence" value="ECO:0007669"/>
    <property type="project" value="InterPro"/>
</dbReference>
<keyword evidence="3 10" id="KW-0813">Transport</keyword>
<keyword evidence="7" id="KW-0496">Mitochondrion</keyword>
<comment type="similarity">
    <text evidence="2 10">Belongs to the mitochondrial carrier (TC 2.A.29) family.</text>
</comment>
<evidence type="ECO:0000256" key="7">
    <source>
        <dbReference type="ARBA" id="ARBA00023128"/>
    </source>
</evidence>
<dbReference type="InterPro" id="IPR018108">
    <property type="entry name" value="MCP_transmembrane"/>
</dbReference>
<evidence type="ECO:0000256" key="5">
    <source>
        <dbReference type="ARBA" id="ARBA00022737"/>
    </source>
</evidence>
<accession>A0AAD5PJ51</accession>
<dbReference type="PROSITE" id="PS50920">
    <property type="entry name" value="SOLCAR"/>
    <property type="match status" value="3"/>
</dbReference>
<organism evidence="11 12">
    <name type="scientific">Phascolomyces articulosus</name>
    <dbReference type="NCBI Taxonomy" id="60185"/>
    <lineage>
        <taxon>Eukaryota</taxon>
        <taxon>Fungi</taxon>
        <taxon>Fungi incertae sedis</taxon>
        <taxon>Mucoromycota</taxon>
        <taxon>Mucoromycotina</taxon>
        <taxon>Mucoromycetes</taxon>
        <taxon>Mucorales</taxon>
        <taxon>Lichtheimiaceae</taxon>
        <taxon>Phascolomyces</taxon>
    </lineage>
</organism>
<comment type="caution">
    <text evidence="11">The sequence shown here is derived from an EMBL/GenBank/DDBJ whole genome shotgun (WGS) entry which is preliminary data.</text>
</comment>
<dbReference type="SUPFAM" id="SSF103506">
    <property type="entry name" value="Mitochondrial carrier"/>
    <property type="match status" value="1"/>
</dbReference>
<dbReference type="InterPro" id="IPR002067">
    <property type="entry name" value="MCP"/>
</dbReference>
<evidence type="ECO:0000256" key="8">
    <source>
        <dbReference type="ARBA" id="ARBA00023136"/>
    </source>
</evidence>
<evidence type="ECO:0000313" key="12">
    <source>
        <dbReference type="Proteomes" id="UP001209540"/>
    </source>
</evidence>
<evidence type="ECO:0000313" key="11">
    <source>
        <dbReference type="EMBL" id="KAI9278310.1"/>
    </source>
</evidence>
<dbReference type="InterPro" id="IPR023395">
    <property type="entry name" value="MCP_dom_sf"/>
</dbReference>
<feature type="repeat" description="Solcar" evidence="9">
    <location>
        <begin position="207"/>
        <end position="291"/>
    </location>
</feature>
<evidence type="ECO:0000256" key="10">
    <source>
        <dbReference type="RuleBase" id="RU000488"/>
    </source>
</evidence>
<gene>
    <name evidence="11" type="ORF">BDA99DRAFT_429486</name>
</gene>
<keyword evidence="12" id="KW-1185">Reference proteome</keyword>
<keyword evidence="5" id="KW-0677">Repeat</keyword>
<evidence type="ECO:0000256" key="3">
    <source>
        <dbReference type="ARBA" id="ARBA00022448"/>
    </source>
</evidence>
<reference evidence="11" key="2">
    <citation type="submission" date="2023-02" db="EMBL/GenBank/DDBJ databases">
        <authorList>
            <consortium name="DOE Joint Genome Institute"/>
            <person name="Mondo S.J."/>
            <person name="Chang Y."/>
            <person name="Wang Y."/>
            <person name="Ahrendt S."/>
            <person name="Andreopoulos W."/>
            <person name="Barry K."/>
            <person name="Beard J."/>
            <person name="Benny G.L."/>
            <person name="Blankenship S."/>
            <person name="Bonito G."/>
            <person name="Cuomo C."/>
            <person name="Desiro A."/>
            <person name="Gervers K.A."/>
            <person name="Hundley H."/>
            <person name="Kuo A."/>
            <person name="LaButti K."/>
            <person name="Lang B.F."/>
            <person name="Lipzen A."/>
            <person name="O'Donnell K."/>
            <person name="Pangilinan J."/>
            <person name="Reynolds N."/>
            <person name="Sandor L."/>
            <person name="Smith M.W."/>
            <person name="Tsang A."/>
            <person name="Grigoriev I.V."/>
            <person name="Stajich J.E."/>
            <person name="Spatafora J.W."/>
        </authorList>
    </citation>
    <scope>NUCLEOTIDE SEQUENCE</scope>
    <source>
        <strain evidence="11">RSA 2281</strain>
    </source>
</reference>
<sequence length="311" mass="33745">MATATTATTTTATVTRSTPFFFGGAASMVASITVHPLDLTKVRLQTMTGHEKPGMLKTMLSIVRNEGALRLYAGLSASILRQATYATVRLGVYEKLKHELLTKTEKPRVWQLLGCSVVAGALGGACGSPGDIVNVRMQNDGQLPLAQRRNYKNAIDGLVRICREEGVSTLFRGLGPNVSRAVLVTSAQCVSYDIFKDFLLRHSPMENGLPLHFTSSVLAGLAATTACSPADVVKTRIMSAKGESPSALSVMKQMYMKEGIRSFFKGWTPAFIRLGPQTIITFVVLEQLKSWYHSFNDRKTTPTATVTPAKI</sequence>
<feature type="repeat" description="Solcar" evidence="9">
    <location>
        <begin position="111"/>
        <end position="198"/>
    </location>
</feature>
<keyword evidence="4 9" id="KW-0812">Transmembrane</keyword>
<keyword evidence="8 9" id="KW-0472">Membrane</keyword>
<evidence type="ECO:0000256" key="9">
    <source>
        <dbReference type="PROSITE-ProRule" id="PRU00282"/>
    </source>
</evidence>
<protein>
    <submittedName>
        <fullName evidence="11">Mitochondrial carrier domain-containing protein</fullName>
    </submittedName>
</protein>
<proteinExistence type="inferred from homology"/>
<dbReference type="PRINTS" id="PR00784">
    <property type="entry name" value="MTUNCOUPLING"/>
</dbReference>
<evidence type="ECO:0000256" key="2">
    <source>
        <dbReference type="ARBA" id="ARBA00006375"/>
    </source>
</evidence>
<dbReference type="InterPro" id="IPR050391">
    <property type="entry name" value="Mito_Metabolite_Transporter"/>
</dbReference>
<evidence type="ECO:0000256" key="1">
    <source>
        <dbReference type="ARBA" id="ARBA00004225"/>
    </source>
</evidence>
<dbReference type="Proteomes" id="UP001209540">
    <property type="component" value="Unassembled WGS sequence"/>
</dbReference>
<dbReference type="AlphaFoldDB" id="A0AAD5PJ51"/>
<reference evidence="11" key="1">
    <citation type="journal article" date="2022" name="IScience">
        <title>Evolution of zygomycete secretomes and the origins of terrestrial fungal ecologies.</title>
        <authorList>
            <person name="Chang Y."/>
            <person name="Wang Y."/>
            <person name="Mondo S."/>
            <person name="Ahrendt S."/>
            <person name="Andreopoulos W."/>
            <person name="Barry K."/>
            <person name="Beard J."/>
            <person name="Benny G.L."/>
            <person name="Blankenship S."/>
            <person name="Bonito G."/>
            <person name="Cuomo C."/>
            <person name="Desiro A."/>
            <person name="Gervers K.A."/>
            <person name="Hundley H."/>
            <person name="Kuo A."/>
            <person name="LaButti K."/>
            <person name="Lang B.F."/>
            <person name="Lipzen A."/>
            <person name="O'Donnell K."/>
            <person name="Pangilinan J."/>
            <person name="Reynolds N."/>
            <person name="Sandor L."/>
            <person name="Smith M.E."/>
            <person name="Tsang A."/>
            <person name="Grigoriev I.V."/>
            <person name="Stajich J.E."/>
            <person name="Spatafora J.W."/>
        </authorList>
    </citation>
    <scope>NUCLEOTIDE SEQUENCE</scope>
    <source>
        <strain evidence="11">RSA 2281</strain>
    </source>
</reference>
<dbReference type="Pfam" id="PF00153">
    <property type="entry name" value="Mito_carr"/>
    <property type="match status" value="3"/>
</dbReference>
<dbReference type="Gene3D" id="1.50.40.10">
    <property type="entry name" value="Mitochondrial carrier domain"/>
    <property type="match status" value="1"/>
</dbReference>
<dbReference type="GO" id="GO:0031966">
    <property type="term" value="C:mitochondrial membrane"/>
    <property type="evidence" value="ECO:0007669"/>
    <property type="project" value="UniProtKB-SubCell"/>
</dbReference>
<comment type="subcellular location">
    <subcellularLocation>
        <location evidence="1">Mitochondrion membrane</location>
        <topology evidence="1">Multi-pass membrane protein</topology>
    </subcellularLocation>
</comment>